<evidence type="ECO:0000256" key="1">
    <source>
        <dbReference type="ARBA" id="ARBA00009477"/>
    </source>
</evidence>
<feature type="domain" description="CusB-like beta-barrel" evidence="3">
    <location>
        <begin position="196"/>
        <end position="267"/>
    </location>
</feature>
<reference evidence="5 6" key="1">
    <citation type="submission" date="2018-06" db="EMBL/GenBank/DDBJ databases">
        <title>Extensive metabolic versatility and redundancy in microbially diverse, dynamic hydrothermal sediments.</title>
        <authorList>
            <person name="Dombrowski N."/>
            <person name="Teske A."/>
            <person name="Baker B.J."/>
        </authorList>
    </citation>
    <scope>NUCLEOTIDE SEQUENCE [LARGE SCALE GENOMIC DNA]</scope>
    <source>
        <strain evidence="5">B79_G16</strain>
    </source>
</reference>
<dbReference type="Gene3D" id="2.40.50.100">
    <property type="match status" value="1"/>
</dbReference>
<comment type="similarity">
    <text evidence="1">Belongs to the membrane fusion protein (MFP) (TC 8.A.1) family.</text>
</comment>
<sequence length="354" mass="38378">MKTRNLGNLAILLLTVALIGCDKSQVENDKAMASNVVPVKITPVTLGDIDRRLDFVGTLEPWQKAALGSQIPGKVEKIFVEEGDRVDKGDVLVQMSDEQLVQAQANLASLEKDWQRMKCLLEKGTVTQQAFDQIDAAYTAAKAGYEMVLSSTRIDAPFSGIITAKYMEEGEIFSLMPGPAGSPAILEIMDLDNMKITIAVPEKDLPVFSPGLKVIISVDAYPGEEFHAEVNRIAPTVNPRTRMGGIELKMRNYRGKLKPGMFARVSVIIKARRGVLIVPTKCILEENGGTYVFLAESGKAQSKPVKIGLQNAKITEIIDGIELGDSIISTGQRVVKPGDSIRIVESTLIPGGAE</sequence>
<dbReference type="PANTHER" id="PTHR30469">
    <property type="entry name" value="MULTIDRUG RESISTANCE PROTEIN MDTA"/>
    <property type="match status" value="1"/>
</dbReference>
<proteinExistence type="inferred from homology"/>
<protein>
    <submittedName>
        <fullName evidence="5">Uncharacterized protein</fullName>
    </submittedName>
</protein>
<dbReference type="Gene3D" id="2.40.30.170">
    <property type="match status" value="1"/>
</dbReference>
<dbReference type="GO" id="GO:0015562">
    <property type="term" value="F:efflux transmembrane transporter activity"/>
    <property type="evidence" value="ECO:0007669"/>
    <property type="project" value="TreeGrafter"/>
</dbReference>
<dbReference type="FunFam" id="2.40.30.170:FF:000010">
    <property type="entry name" value="Efflux RND transporter periplasmic adaptor subunit"/>
    <property type="match status" value="1"/>
</dbReference>
<gene>
    <name evidence="5" type="ORF">DRH29_02935</name>
</gene>
<evidence type="ECO:0000259" key="3">
    <source>
        <dbReference type="Pfam" id="PF25954"/>
    </source>
</evidence>
<dbReference type="InterPro" id="IPR058625">
    <property type="entry name" value="MdtA-like_BSH"/>
</dbReference>
<dbReference type="PROSITE" id="PS51257">
    <property type="entry name" value="PROKAR_LIPOPROTEIN"/>
    <property type="match status" value="1"/>
</dbReference>
<dbReference type="InterPro" id="IPR006143">
    <property type="entry name" value="RND_pump_MFP"/>
</dbReference>
<dbReference type="AlphaFoldDB" id="A0A420ZCH4"/>
<evidence type="ECO:0000259" key="2">
    <source>
        <dbReference type="Pfam" id="PF25917"/>
    </source>
</evidence>
<dbReference type="InterPro" id="IPR058637">
    <property type="entry name" value="YknX-like_C"/>
</dbReference>
<dbReference type="Pfam" id="PF25954">
    <property type="entry name" value="Beta-barrel_RND_2"/>
    <property type="match status" value="1"/>
</dbReference>
<dbReference type="EMBL" id="QMNG01000011">
    <property type="protein sequence ID" value="RLC37132.1"/>
    <property type="molecule type" value="Genomic_DNA"/>
</dbReference>
<dbReference type="SUPFAM" id="SSF111369">
    <property type="entry name" value="HlyD-like secretion proteins"/>
    <property type="match status" value="1"/>
</dbReference>
<organism evidence="5 6">
    <name type="scientific">candidate division Kazan bacterium</name>
    <dbReference type="NCBI Taxonomy" id="2202143"/>
    <lineage>
        <taxon>Bacteria</taxon>
        <taxon>Bacteria division Kazan-3B-28</taxon>
    </lineage>
</organism>
<comment type="caution">
    <text evidence="5">The sequence shown here is derived from an EMBL/GenBank/DDBJ whole genome shotgun (WGS) entry which is preliminary data.</text>
</comment>
<dbReference type="GO" id="GO:1990281">
    <property type="term" value="C:efflux pump complex"/>
    <property type="evidence" value="ECO:0007669"/>
    <property type="project" value="TreeGrafter"/>
</dbReference>
<dbReference type="Proteomes" id="UP000281261">
    <property type="component" value="Unassembled WGS sequence"/>
</dbReference>
<accession>A0A420ZCH4</accession>
<evidence type="ECO:0000313" key="5">
    <source>
        <dbReference type="EMBL" id="RLC37132.1"/>
    </source>
</evidence>
<name>A0A420ZCH4_UNCK3</name>
<dbReference type="Gene3D" id="2.40.420.20">
    <property type="match status" value="1"/>
</dbReference>
<feature type="domain" description="Multidrug resistance protein MdtA-like barrel-sandwich hybrid" evidence="2">
    <location>
        <begin position="64"/>
        <end position="172"/>
    </location>
</feature>
<dbReference type="InterPro" id="IPR058792">
    <property type="entry name" value="Beta-barrel_RND_2"/>
</dbReference>
<feature type="domain" description="YknX-like C-terminal permuted SH3-like" evidence="4">
    <location>
        <begin position="276"/>
        <end position="342"/>
    </location>
</feature>
<dbReference type="Pfam" id="PF25917">
    <property type="entry name" value="BSH_RND"/>
    <property type="match status" value="1"/>
</dbReference>
<dbReference type="Pfam" id="PF25989">
    <property type="entry name" value="YknX_C"/>
    <property type="match status" value="1"/>
</dbReference>
<evidence type="ECO:0000313" key="6">
    <source>
        <dbReference type="Proteomes" id="UP000281261"/>
    </source>
</evidence>
<evidence type="ECO:0000259" key="4">
    <source>
        <dbReference type="Pfam" id="PF25989"/>
    </source>
</evidence>
<dbReference type="Gene3D" id="1.10.287.470">
    <property type="entry name" value="Helix hairpin bin"/>
    <property type="match status" value="1"/>
</dbReference>
<dbReference type="NCBIfam" id="TIGR01730">
    <property type="entry name" value="RND_mfp"/>
    <property type="match status" value="1"/>
</dbReference>